<organism evidence="2 3">
    <name type="scientific">Lacihabitans lacunae</name>
    <dbReference type="NCBI Taxonomy" id="1028214"/>
    <lineage>
        <taxon>Bacteria</taxon>
        <taxon>Pseudomonadati</taxon>
        <taxon>Bacteroidota</taxon>
        <taxon>Cytophagia</taxon>
        <taxon>Cytophagales</taxon>
        <taxon>Leadbetterellaceae</taxon>
        <taxon>Lacihabitans</taxon>
    </lineage>
</organism>
<keyword evidence="3" id="KW-1185">Reference proteome</keyword>
<dbReference type="Pfam" id="PF18950">
    <property type="entry name" value="DUF5694"/>
    <property type="match status" value="1"/>
</dbReference>
<protein>
    <submittedName>
        <fullName evidence="2">DUF5694 domain-containing protein</fullName>
    </submittedName>
</protein>
<dbReference type="Proteomes" id="UP001595616">
    <property type="component" value="Unassembled WGS sequence"/>
</dbReference>
<dbReference type="RefSeq" id="WP_379836268.1">
    <property type="nucleotide sequence ID" value="NZ_JBHRYQ010000001.1"/>
</dbReference>
<gene>
    <name evidence="2" type="ORF">ACFOOI_06385</name>
</gene>
<feature type="chain" id="PRO_5046045116" evidence="1">
    <location>
        <begin position="21"/>
        <end position="353"/>
    </location>
</feature>
<dbReference type="EMBL" id="JBHRYQ010000001">
    <property type="protein sequence ID" value="MFC3810274.1"/>
    <property type="molecule type" value="Genomic_DNA"/>
</dbReference>
<dbReference type="InterPro" id="IPR043749">
    <property type="entry name" value="DUF5694"/>
</dbReference>
<evidence type="ECO:0000313" key="3">
    <source>
        <dbReference type="Proteomes" id="UP001595616"/>
    </source>
</evidence>
<sequence>MKKLTFTLFLLLSISIKTIAQVEILVFGTAHQNSSNKWDSEIAKLKKFNPDRVFGENIPSYDFLKLPSSYLENDPFYKTRAFLMNRYKVKNIPKNLDTKIAKAEYALLENPNLHSVRIALTKNYIIKGDRANAEYQIWEFKTHRYKSLGPSEIKKFNEAFVSIDSLKPMNLYRPISEYTKIIFPVIYHQKHQQMYSMDCQKYDEPWNKAWELTEAKFEKLKNEAKEDATSESGVLVANMDSYFDSLSTILENSKMEFYDMMNQSKTYFEADEATNFYGGKHFYGVKNYPTEEVKEMYKYWLLRNEGMAKNILDRVDLNSKQRILVVVGSSHKDILDKILAKNPKVKIINWEEL</sequence>
<keyword evidence="1" id="KW-0732">Signal</keyword>
<evidence type="ECO:0000256" key="1">
    <source>
        <dbReference type="SAM" id="SignalP"/>
    </source>
</evidence>
<name>A0ABV7YUN4_9BACT</name>
<reference evidence="3" key="1">
    <citation type="journal article" date="2019" name="Int. J. Syst. Evol. Microbiol.">
        <title>The Global Catalogue of Microorganisms (GCM) 10K type strain sequencing project: providing services to taxonomists for standard genome sequencing and annotation.</title>
        <authorList>
            <consortium name="The Broad Institute Genomics Platform"/>
            <consortium name="The Broad Institute Genome Sequencing Center for Infectious Disease"/>
            <person name="Wu L."/>
            <person name="Ma J."/>
        </authorList>
    </citation>
    <scope>NUCLEOTIDE SEQUENCE [LARGE SCALE GENOMIC DNA]</scope>
    <source>
        <strain evidence="3">CECT 7956</strain>
    </source>
</reference>
<comment type="caution">
    <text evidence="2">The sequence shown here is derived from an EMBL/GenBank/DDBJ whole genome shotgun (WGS) entry which is preliminary data.</text>
</comment>
<proteinExistence type="predicted"/>
<evidence type="ECO:0000313" key="2">
    <source>
        <dbReference type="EMBL" id="MFC3810274.1"/>
    </source>
</evidence>
<accession>A0ABV7YUN4</accession>
<feature type="signal peptide" evidence="1">
    <location>
        <begin position="1"/>
        <end position="20"/>
    </location>
</feature>